<feature type="repeat" description="PPR" evidence="2">
    <location>
        <begin position="589"/>
        <end position="623"/>
    </location>
</feature>
<feature type="region of interest" description="Disordered" evidence="3">
    <location>
        <begin position="126"/>
        <end position="145"/>
    </location>
</feature>
<reference evidence="4" key="1">
    <citation type="submission" date="2020-06" db="EMBL/GenBank/DDBJ databases">
        <title>WGS assembly of Ceratodon purpureus strain R40.</title>
        <authorList>
            <person name="Carey S.B."/>
            <person name="Jenkins J."/>
            <person name="Shu S."/>
            <person name="Lovell J.T."/>
            <person name="Sreedasyam A."/>
            <person name="Maumus F."/>
            <person name="Tiley G.P."/>
            <person name="Fernandez-Pozo N."/>
            <person name="Barry K."/>
            <person name="Chen C."/>
            <person name="Wang M."/>
            <person name="Lipzen A."/>
            <person name="Daum C."/>
            <person name="Saski C.A."/>
            <person name="Payton A.C."/>
            <person name="Mcbreen J.C."/>
            <person name="Conrad R.E."/>
            <person name="Kollar L.M."/>
            <person name="Olsson S."/>
            <person name="Huttunen S."/>
            <person name="Landis J.B."/>
            <person name="Wickett N.J."/>
            <person name="Johnson M.G."/>
            <person name="Rensing S.A."/>
            <person name="Grimwood J."/>
            <person name="Schmutz J."/>
            <person name="Mcdaniel S.F."/>
        </authorList>
    </citation>
    <scope>NUCLEOTIDE SEQUENCE</scope>
    <source>
        <strain evidence="4">R40</strain>
    </source>
</reference>
<feature type="repeat" description="PPR" evidence="2">
    <location>
        <begin position="359"/>
        <end position="389"/>
    </location>
</feature>
<dbReference type="InterPro" id="IPR002885">
    <property type="entry name" value="PPR_rpt"/>
</dbReference>
<organism evidence="4 5">
    <name type="scientific">Ceratodon purpureus</name>
    <name type="common">Fire moss</name>
    <name type="synonym">Dicranum purpureum</name>
    <dbReference type="NCBI Taxonomy" id="3225"/>
    <lineage>
        <taxon>Eukaryota</taxon>
        <taxon>Viridiplantae</taxon>
        <taxon>Streptophyta</taxon>
        <taxon>Embryophyta</taxon>
        <taxon>Bryophyta</taxon>
        <taxon>Bryophytina</taxon>
        <taxon>Bryopsida</taxon>
        <taxon>Dicranidae</taxon>
        <taxon>Pseudoditrichales</taxon>
        <taxon>Ditrichaceae</taxon>
        <taxon>Ceratodon</taxon>
    </lineage>
</organism>
<dbReference type="NCBIfam" id="TIGR00756">
    <property type="entry name" value="PPR"/>
    <property type="match status" value="9"/>
</dbReference>
<evidence type="ECO:0000256" key="1">
    <source>
        <dbReference type="ARBA" id="ARBA00022737"/>
    </source>
</evidence>
<dbReference type="GO" id="GO:0009451">
    <property type="term" value="P:RNA modification"/>
    <property type="evidence" value="ECO:0007669"/>
    <property type="project" value="InterPro"/>
</dbReference>
<feature type="repeat" description="PPR" evidence="2">
    <location>
        <begin position="258"/>
        <end position="288"/>
    </location>
</feature>
<dbReference type="InterPro" id="IPR011990">
    <property type="entry name" value="TPR-like_helical_dom_sf"/>
</dbReference>
<dbReference type="FunFam" id="1.25.40.10:FF:000344">
    <property type="entry name" value="Pentatricopeptide repeat-containing protein"/>
    <property type="match status" value="1"/>
</dbReference>
<dbReference type="GO" id="GO:0003723">
    <property type="term" value="F:RNA binding"/>
    <property type="evidence" value="ECO:0007669"/>
    <property type="project" value="InterPro"/>
</dbReference>
<dbReference type="AlphaFoldDB" id="A0A8T0HYC5"/>
<feature type="repeat" description="PPR" evidence="2">
    <location>
        <begin position="488"/>
        <end position="522"/>
    </location>
</feature>
<dbReference type="PROSITE" id="PS51375">
    <property type="entry name" value="PPR"/>
    <property type="match status" value="9"/>
</dbReference>
<keyword evidence="5" id="KW-1185">Reference proteome</keyword>
<name>A0A8T0HYC5_CERPU</name>
<dbReference type="Gene3D" id="1.25.40.10">
    <property type="entry name" value="Tetratricopeptide repeat domain"/>
    <property type="match status" value="4"/>
</dbReference>
<protein>
    <recommendedName>
        <fullName evidence="6">Pentatricopeptide repeat-containing protein</fullName>
    </recommendedName>
</protein>
<accession>A0A8T0HYC5</accession>
<feature type="region of interest" description="Disordered" evidence="3">
    <location>
        <begin position="48"/>
        <end position="67"/>
    </location>
</feature>
<dbReference type="SUPFAM" id="SSF48452">
    <property type="entry name" value="TPR-like"/>
    <property type="match status" value="1"/>
</dbReference>
<feature type="repeat" description="PPR" evidence="2">
    <location>
        <begin position="523"/>
        <end position="557"/>
    </location>
</feature>
<evidence type="ECO:0000256" key="3">
    <source>
        <dbReference type="SAM" id="MobiDB-lite"/>
    </source>
</evidence>
<feature type="repeat" description="PPR" evidence="2">
    <location>
        <begin position="558"/>
        <end position="588"/>
    </location>
</feature>
<sequence length="687" mass="77110">MAVAMLGRSRQQLWRWSRFLDSGSKEFAVLALGGLELGDGPLQPVREWVPPSDSPSPPSALKRRGRPVDREKLWRDFFADPSQWLDVRAQKTSSKQPDWIHVKTKERLWMKSASTPRWVRTKLAAMSQGQASPAETRTLDNDEVSSGDHALQELVTIKSMEMQTRASCVDQCDDSLTGTSYSVKRSRRRRAVVVSDGDIRDLCLNGQPRNAIHILEQRGIDPSAYAYVCLLRRCTNLRDIVEGKYVHAHMTKSGFVSSTFVLNALLNMYMKCGSLVDAREVFDNMRERDMFTWTMMLTGYSKLGYHEQAYEIYEQMHKERVPLDKITFTTILSVCASLGSLEKGKKVHSDMIKAGIRPDRILGNTLIDMYAKCGNIRQGHKVFKEMSERDIVTWNVMIAGAAQNGYFDEAFEFFEAMREAGLKPDKVTYVSVLNACSSLEQGRILHLDIVEAGFELDLRVGTALVNMFSKCGSLKDALHTFDKLPQRNVFSWTSVIAACAQVGKTEKALEFYEKMLEEGIVADKLTYTTILRVCATLGDLKKGREVHDRIVKSGITSDLIMESTLIDMYAKCGRVEDAHQLLENMNERDVVSFTAVVSGYVQQGQFREALIVFHKMQREGVLPNTAAFLSVLKACAGLRSYAEGRRIHASIVEAGLTGESNLEHALADMYAKCDSCSDAHEVSSTFA</sequence>
<dbReference type="FunFam" id="1.25.40.10:FF:000436">
    <property type="entry name" value="Pentatricopeptide repeat-containing protein At5g39350 family"/>
    <property type="match status" value="1"/>
</dbReference>
<evidence type="ECO:0000256" key="2">
    <source>
        <dbReference type="PROSITE-ProRule" id="PRU00708"/>
    </source>
</evidence>
<evidence type="ECO:0008006" key="6">
    <source>
        <dbReference type="Google" id="ProtNLM"/>
    </source>
</evidence>
<evidence type="ECO:0000313" key="4">
    <source>
        <dbReference type="EMBL" id="KAG0576134.1"/>
    </source>
</evidence>
<keyword evidence="1" id="KW-0677">Repeat</keyword>
<dbReference type="Pfam" id="PF13041">
    <property type="entry name" value="PPR_2"/>
    <property type="match status" value="4"/>
</dbReference>
<gene>
    <name evidence="4" type="ORF">KC19_5G058200</name>
</gene>
<dbReference type="EMBL" id="CM026425">
    <property type="protein sequence ID" value="KAG0576134.1"/>
    <property type="molecule type" value="Genomic_DNA"/>
</dbReference>
<proteinExistence type="predicted"/>
<evidence type="ECO:0000313" key="5">
    <source>
        <dbReference type="Proteomes" id="UP000822688"/>
    </source>
</evidence>
<dbReference type="Proteomes" id="UP000822688">
    <property type="component" value="Chromosome 5"/>
</dbReference>
<dbReference type="FunFam" id="1.25.40.10:FF:000031">
    <property type="entry name" value="Pentatricopeptide repeat-containing protein mitochondrial"/>
    <property type="match status" value="2"/>
</dbReference>
<feature type="repeat" description="PPR" evidence="2">
    <location>
        <begin position="289"/>
        <end position="323"/>
    </location>
</feature>
<comment type="caution">
    <text evidence="4">The sequence shown here is derived from an EMBL/GenBank/DDBJ whole genome shotgun (WGS) entry which is preliminary data.</text>
</comment>
<dbReference type="PANTHER" id="PTHR47926">
    <property type="entry name" value="PENTATRICOPEPTIDE REPEAT-CONTAINING PROTEIN"/>
    <property type="match status" value="1"/>
</dbReference>
<dbReference type="InterPro" id="IPR046960">
    <property type="entry name" value="PPR_At4g14850-like_plant"/>
</dbReference>
<feature type="repeat" description="PPR" evidence="2">
    <location>
        <begin position="390"/>
        <end position="424"/>
    </location>
</feature>
<feature type="repeat" description="PPR" evidence="2">
    <location>
        <begin position="324"/>
        <end position="358"/>
    </location>
</feature>